<dbReference type="EMBL" id="FNPE01000008">
    <property type="protein sequence ID" value="SDY85343.1"/>
    <property type="molecule type" value="Genomic_DNA"/>
</dbReference>
<sequence>MTSKTHALAPRARYSKIGDRRRNADGSVSTLVDNGDGSIGTYTTGCPAAGPLYLHKRTGIISSVPETEASI</sequence>
<dbReference type="Proteomes" id="UP000183417">
    <property type="component" value="Unassembled WGS sequence"/>
</dbReference>
<evidence type="ECO:0000313" key="3">
    <source>
        <dbReference type="EMBL" id="SDY85343.1"/>
    </source>
</evidence>
<evidence type="ECO:0000313" key="2">
    <source>
        <dbReference type="EMBL" id="QPS84853.1"/>
    </source>
</evidence>
<evidence type="ECO:0000313" key="5">
    <source>
        <dbReference type="Proteomes" id="UP000595064"/>
    </source>
</evidence>
<geneLocation type="plasmid" evidence="2 5">
    <name>unnamed</name>
</geneLocation>
<dbReference type="AlphaFoldDB" id="A0A1H3N9C6"/>
<name>A0A1H3N9C6_9BURK</name>
<evidence type="ECO:0000256" key="1">
    <source>
        <dbReference type="SAM" id="MobiDB-lite"/>
    </source>
</evidence>
<dbReference type="EMBL" id="CP065749">
    <property type="protein sequence ID" value="QPS84853.1"/>
    <property type="molecule type" value="Genomic_DNA"/>
</dbReference>
<keyword evidence="2" id="KW-0614">Plasmid</keyword>
<organism evidence="3 4">
    <name type="scientific">Delftia lacustris</name>
    <dbReference type="NCBI Taxonomy" id="558537"/>
    <lineage>
        <taxon>Bacteria</taxon>
        <taxon>Pseudomonadati</taxon>
        <taxon>Pseudomonadota</taxon>
        <taxon>Betaproteobacteria</taxon>
        <taxon>Burkholderiales</taxon>
        <taxon>Comamonadaceae</taxon>
        <taxon>Delftia</taxon>
    </lineage>
</organism>
<dbReference type="GeneID" id="94689060"/>
<dbReference type="KEGG" id="dla:I6G47_32385"/>
<feature type="region of interest" description="Disordered" evidence="1">
    <location>
        <begin position="1"/>
        <end position="34"/>
    </location>
</feature>
<reference evidence="2 5" key="2">
    <citation type="submission" date="2020-12" db="EMBL/GenBank/DDBJ databases">
        <title>FDA dAtabase for Regulatory Grade micrObial Sequences (FDA-ARGOS): Supporting development and validation of Infectious Disease Dx tests.</title>
        <authorList>
            <person name="Sproer C."/>
            <person name="Gronow S."/>
            <person name="Severitt S."/>
            <person name="Schroder I."/>
            <person name="Tallon L."/>
            <person name="Sadzewicz L."/>
            <person name="Zhao X."/>
            <person name="Boylan J."/>
            <person name="Ott S."/>
            <person name="Bowen H."/>
            <person name="Vavikolanu K."/>
            <person name="Mehta A."/>
            <person name="Aluvathingal J."/>
            <person name="Nadendla S."/>
            <person name="Lowell S."/>
            <person name="Myers T."/>
            <person name="Yan Y."/>
            <person name="Sichtig H."/>
        </authorList>
    </citation>
    <scope>NUCLEOTIDE SEQUENCE [LARGE SCALE GENOMIC DNA]</scope>
    <source>
        <strain evidence="2 5">FDAARGOS_890</strain>
        <plasmid evidence="2 5">unnamed</plasmid>
    </source>
</reference>
<evidence type="ECO:0000313" key="4">
    <source>
        <dbReference type="Proteomes" id="UP000183417"/>
    </source>
</evidence>
<accession>A0A1H3N9C6</accession>
<dbReference type="Proteomes" id="UP000595064">
    <property type="component" value="Plasmid unnamed"/>
</dbReference>
<proteinExistence type="predicted"/>
<reference evidence="3 4" key="1">
    <citation type="submission" date="2016-10" db="EMBL/GenBank/DDBJ databases">
        <authorList>
            <person name="de Groot N.N."/>
        </authorList>
    </citation>
    <scope>NUCLEOTIDE SEQUENCE [LARGE SCALE GENOMIC DNA]</scope>
    <source>
        <strain evidence="3 4">LMG 24775</strain>
    </source>
</reference>
<keyword evidence="5" id="KW-1185">Reference proteome</keyword>
<dbReference type="RefSeq" id="WP_143044587.1">
    <property type="nucleotide sequence ID" value="NZ_CP065749.1"/>
</dbReference>
<protein>
    <submittedName>
        <fullName evidence="3">Uncharacterized protein</fullName>
    </submittedName>
</protein>
<gene>
    <name evidence="2" type="ORF">I6G47_32385</name>
    <name evidence="3" type="ORF">SAMN05421547_108228</name>
</gene>